<keyword evidence="9 11" id="KW-0472">Membrane</keyword>
<evidence type="ECO:0000256" key="7">
    <source>
        <dbReference type="ARBA" id="ARBA00022989"/>
    </source>
</evidence>
<evidence type="ECO:0000256" key="3">
    <source>
        <dbReference type="ARBA" id="ARBA00022448"/>
    </source>
</evidence>
<keyword evidence="11" id="KW-1003">Cell membrane</keyword>
<accession>A0A517VWL4</accession>
<keyword evidence="6 11" id="KW-0375">Hydrogen ion transport</keyword>
<proteinExistence type="inferred from homology"/>
<reference evidence="13 14" key="1">
    <citation type="submission" date="2019-03" db="EMBL/GenBank/DDBJ databases">
        <title>Deep-cultivation of Planctomycetes and their phenomic and genomic characterization uncovers novel biology.</title>
        <authorList>
            <person name="Wiegand S."/>
            <person name="Jogler M."/>
            <person name="Boedeker C."/>
            <person name="Pinto D."/>
            <person name="Vollmers J."/>
            <person name="Rivas-Marin E."/>
            <person name="Kohn T."/>
            <person name="Peeters S.H."/>
            <person name="Heuer A."/>
            <person name="Rast P."/>
            <person name="Oberbeckmann S."/>
            <person name="Bunk B."/>
            <person name="Jeske O."/>
            <person name="Meyerdierks A."/>
            <person name="Storesund J.E."/>
            <person name="Kallscheuer N."/>
            <person name="Luecker S."/>
            <person name="Lage O.M."/>
            <person name="Pohl T."/>
            <person name="Merkel B.J."/>
            <person name="Hornburger P."/>
            <person name="Mueller R.-W."/>
            <person name="Bruemmer F."/>
            <person name="Labrenz M."/>
            <person name="Spormann A.M."/>
            <person name="Op den Camp H."/>
            <person name="Overmann J."/>
            <person name="Amann R."/>
            <person name="Jetten M.S.M."/>
            <person name="Mascher T."/>
            <person name="Medema M.H."/>
            <person name="Devos D.P."/>
            <person name="Kaster A.-K."/>
            <person name="Ovreas L."/>
            <person name="Rohde M."/>
            <person name="Galperin M.Y."/>
            <person name="Jogler C."/>
        </authorList>
    </citation>
    <scope>NUCLEOTIDE SEQUENCE [LARGE SCALE GENOMIC DNA]</scope>
    <source>
        <strain evidence="13 14">V144</strain>
    </source>
</reference>
<evidence type="ECO:0000256" key="11">
    <source>
        <dbReference type="HAMAP-Rule" id="MF_01393"/>
    </source>
</evidence>
<dbReference type="PRINTS" id="PR00123">
    <property type="entry name" value="ATPASEA"/>
</dbReference>
<dbReference type="HAMAP" id="MF_01393">
    <property type="entry name" value="ATP_synth_a_bact"/>
    <property type="match status" value="1"/>
</dbReference>
<evidence type="ECO:0000256" key="10">
    <source>
        <dbReference type="ARBA" id="ARBA00023310"/>
    </source>
</evidence>
<dbReference type="Gene3D" id="1.20.120.220">
    <property type="entry name" value="ATP synthase, F0 complex, subunit A"/>
    <property type="match status" value="1"/>
</dbReference>
<dbReference type="CDD" id="cd00310">
    <property type="entry name" value="ATP-synt_Fo_a_6"/>
    <property type="match status" value="1"/>
</dbReference>
<feature type="transmembrane region" description="Helical" evidence="11">
    <location>
        <begin position="116"/>
        <end position="140"/>
    </location>
</feature>
<feature type="transmembrane region" description="Helical" evidence="11">
    <location>
        <begin position="39"/>
        <end position="58"/>
    </location>
</feature>
<dbReference type="GO" id="GO:0045259">
    <property type="term" value="C:proton-transporting ATP synthase complex"/>
    <property type="evidence" value="ECO:0007669"/>
    <property type="project" value="UniProtKB-KW"/>
</dbReference>
<name>A0A517VWL4_9PLAN</name>
<feature type="transmembrane region" description="Helical" evidence="11">
    <location>
        <begin position="185"/>
        <end position="205"/>
    </location>
</feature>
<dbReference type="Proteomes" id="UP000318704">
    <property type="component" value="Chromosome"/>
</dbReference>
<feature type="transmembrane region" description="Helical" evidence="11">
    <location>
        <begin position="211"/>
        <end position="233"/>
    </location>
</feature>
<dbReference type="RefSeq" id="WP_144985750.1">
    <property type="nucleotide sequence ID" value="NZ_CP037920.1"/>
</dbReference>
<evidence type="ECO:0000256" key="9">
    <source>
        <dbReference type="ARBA" id="ARBA00023136"/>
    </source>
</evidence>
<evidence type="ECO:0000256" key="6">
    <source>
        <dbReference type="ARBA" id="ARBA00022781"/>
    </source>
</evidence>
<dbReference type="KEGG" id="gaw:V144x_28720"/>
<feature type="transmembrane region" description="Helical" evidence="11">
    <location>
        <begin position="240"/>
        <end position="258"/>
    </location>
</feature>
<evidence type="ECO:0000256" key="12">
    <source>
        <dbReference type="RuleBase" id="RU000483"/>
    </source>
</evidence>
<dbReference type="AlphaFoldDB" id="A0A517VWL4"/>
<dbReference type="GO" id="GO:0046933">
    <property type="term" value="F:proton-transporting ATP synthase activity, rotational mechanism"/>
    <property type="evidence" value="ECO:0007669"/>
    <property type="project" value="UniProtKB-UniRule"/>
</dbReference>
<feature type="transmembrane region" description="Helical" evidence="11">
    <location>
        <begin position="264"/>
        <end position="282"/>
    </location>
</feature>
<dbReference type="NCBIfam" id="TIGR01131">
    <property type="entry name" value="ATP_synt_6_or_A"/>
    <property type="match status" value="1"/>
</dbReference>
<dbReference type="InterPro" id="IPR045083">
    <property type="entry name" value="ATP_synth_F0_asu_bact/mt"/>
</dbReference>
<dbReference type="GO" id="GO:0005886">
    <property type="term" value="C:plasma membrane"/>
    <property type="evidence" value="ECO:0007669"/>
    <property type="project" value="UniProtKB-SubCell"/>
</dbReference>
<evidence type="ECO:0000256" key="8">
    <source>
        <dbReference type="ARBA" id="ARBA00023065"/>
    </source>
</evidence>
<keyword evidence="10 11" id="KW-0066">ATP synthesis</keyword>
<dbReference type="PANTHER" id="PTHR11410">
    <property type="entry name" value="ATP SYNTHASE SUBUNIT A"/>
    <property type="match status" value="1"/>
</dbReference>
<organism evidence="13 14">
    <name type="scientific">Gimesia aquarii</name>
    <dbReference type="NCBI Taxonomy" id="2527964"/>
    <lineage>
        <taxon>Bacteria</taxon>
        <taxon>Pseudomonadati</taxon>
        <taxon>Planctomycetota</taxon>
        <taxon>Planctomycetia</taxon>
        <taxon>Planctomycetales</taxon>
        <taxon>Planctomycetaceae</taxon>
        <taxon>Gimesia</taxon>
    </lineage>
</organism>
<keyword evidence="7 11" id="KW-1133">Transmembrane helix</keyword>
<sequence length="285" mass="32174">MAAGHTDHFHHVRDFPHFELPWGIHLELPSLFGFQITKFMLLQLIAVTFLFFVFRGLAKHAAGGQVVRGRWWNFWESLVIYMRDEVVRPTIGSDHHHDDDHGHHEEPKVGHSADKYLPFVLSCFFYVLICNLLGVFPWMGSATGELNVTIALAFTTFCTVIMYGTREQGFIQFWLSLAPSMELPFFMKLTLLPMIWVIELAGFLIKHAVLAIRLFANIMAGHTVIAVFLGFIAMTADSGLWAIVMPSSIIAQILVGLLELFVAFLQAYVFAFLATLFIGAAVHPH</sequence>
<comment type="similarity">
    <text evidence="2 11 12">Belongs to the ATPase A chain family.</text>
</comment>
<comment type="function">
    <text evidence="11 12">Key component of the proton channel; it plays a direct role in the translocation of protons across the membrane.</text>
</comment>
<keyword evidence="5 11" id="KW-0812">Transmembrane</keyword>
<dbReference type="Pfam" id="PF00119">
    <property type="entry name" value="ATP-synt_A"/>
    <property type="match status" value="1"/>
</dbReference>
<keyword evidence="3 11" id="KW-0813">Transport</keyword>
<dbReference type="EMBL" id="CP037920">
    <property type="protein sequence ID" value="QDT97397.1"/>
    <property type="molecule type" value="Genomic_DNA"/>
</dbReference>
<dbReference type="SUPFAM" id="SSF81336">
    <property type="entry name" value="F1F0 ATP synthase subunit A"/>
    <property type="match status" value="1"/>
</dbReference>
<evidence type="ECO:0000313" key="13">
    <source>
        <dbReference type="EMBL" id="QDT97397.1"/>
    </source>
</evidence>
<dbReference type="PANTHER" id="PTHR11410:SF0">
    <property type="entry name" value="ATP SYNTHASE SUBUNIT A"/>
    <property type="match status" value="1"/>
</dbReference>
<evidence type="ECO:0000256" key="1">
    <source>
        <dbReference type="ARBA" id="ARBA00004141"/>
    </source>
</evidence>
<evidence type="ECO:0000313" key="14">
    <source>
        <dbReference type="Proteomes" id="UP000318704"/>
    </source>
</evidence>
<keyword evidence="8 11" id="KW-0406">Ion transport</keyword>
<dbReference type="InterPro" id="IPR000568">
    <property type="entry name" value="ATP_synth_F0_asu"/>
</dbReference>
<evidence type="ECO:0000256" key="5">
    <source>
        <dbReference type="ARBA" id="ARBA00022692"/>
    </source>
</evidence>
<gene>
    <name evidence="13" type="primary">atpB_2</name>
    <name evidence="11" type="synonym">atpB</name>
    <name evidence="13" type="ORF">V144x_28720</name>
</gene>
<evidence type="ECO:0000256" key="4">
    <source>
        <dbReference type="ARBA" id="ARBA00022547"/>
    </source>
</evidence>
<keyword evidence="4 11" id="KW-0138">CF(0)</keyword>
<evidence type="ECO:0000256" key="2">
    <source>
        <dbReference type="ARBA" id="ARBA00006810"/>
    </source>
</evidence>
<dbReference type="InterPro" id="IPR035908">
    <property type="entry name" value="F0_ATP_A_sf"/>
</dbReference>
<protein>
    <recommendedName>
        <fullName evidence="11 12">ATP synthase subunit a</fullName>
    </recommendedName>
    <alternativeName>
        <fullName evidence="11">ATP synthase F0 sector subunit a</fullName>
    </alternativeName>
    <alternativeName>
        <fullName evidence="11">F-ATPase subunit 6</fullName>
    </alternativeName>
</protein>
<comment type="subcellular location">
    <subcellularLocation>
        <location evidence="11 12">Cell membrane</location>
        <topology evidence="11 12">Multi-pass membrane protein</topology>
    </subcellularLocation>
    <subcellularLocation>
        <location evidence="1">Membrane</location>
        <topology evidence="1">Multi-pass membrane protein</topology>
    </subcellularLocation>
</comment>